<evidence type="ECO:0000256" key="2">
    <source>
        <dbReference type="ARBA" id="ARBA00004496"/>
    </source>
</evidence>
<reference evidence="9" key="1">
    <citation type="submission" date="2025-08" db="UniProtKB">
        <authorList>
            <consortium name="RefSeq"/>
        </authorList>
    </citation>
    <scope>IDENTIFICATION</scope>
</reference>
<evidence type="ECO:0000259" key="7">
    <source>
        <dbReference type="Pfam" id="PF18117"/>
    </source>
</evidence>
<dbReference type="OMA" id="IMEIEGW"/>
<evidence type="ECO:0000256" key="4">
    <source>
        <dbReference type="ARBA" id="ARBA00022821"/>
    </source>
</evidence>
<protein>
    <submittedName>
        <fullName evidence="9">Lipase-like PAD4</fullName>
    </submittedName>
</protein>
<dbReference type="GeneID" id="104605825"/>
<dbReference type="GO" id="GO:0005634">
    <property type="term" value="C:nucleus"/>
    <property type="evidence" value="ECO:0007669"/>
    <property type="project" value="UniProtKB-SubCell"/>
</dbReference>
<evidence type="ECO:0000256" key="5">
    <source>
        <dbReference type="ARBA" id="ARBA00023242"/>
    </source>
</evidence>
<dbReference type="Pfam" id="PF18117">
    <property type="entry name" value="EDS1_EP"/>
    <property type="match status" value="1"/>
</dbReference>
<dbReference type="PANTHER" id="PTHR47413">
    <property type="entry name" value="LIPASE-LIKE PAD4"/>
    <property type="match status" value="1"/>
</dbReference>
<dbReference type="AlphaFoldDB" id="A0A1U8Q9H9"/>
<keyword evidence="5" id="KW-0539">Nucleus</keyword>
<dbReference type="GO" id="GO:0009862">
    <property type="term" value="P:systemic acquired resistance, salicylic acid mediated signaling pathway"/>
    <property type="evidence" value="ECO:0000318"/>
    <property type="project" value="GO_Central"/>
</dbReference>
<dbReference type="Proteomes" id="UP000189703">
    <property type="component" value="Unplaced"/>
</dbReference>
<keyword evidence="4" id="KW-0611">Plant defense</keyword>
<gene>
    <name evidence="9" type="primary">LOC104605825</name>
</gene>
<evidence type="ECO:0000313" key="9">
    <source>
        <dbReference type="RefSeq" id="XP_019054730.1"/>
    </source>
</evidence>
<feature type="domain" description="EDS1 EP" evidence="7">
    <location>
        <begin position="395"/>
        <end position="603"/>
    </location>
</feature>
<dbReference type="Pfam" id="PF01764">
    <property type="entry name" value="Lipase_3"/>
    <property type="match status" value="1"/>
</dbReference>
<dbReference type="eggNOG" id="ENOG502R42M">
    <property type="taxonomic scope" value="Eukaryota"/>
</dbReference>
<evidence type="ECO:0000313" key="8">
    <source>
        <dbReference type="Proteomes" id="UP000189703"/>
    </source>
</evidence>
<dbReference type="SUPFAM" id="SSF53474">
    <property type="entry name" value="alpha/beta-Hydrolases"/>
    <property type="match status" value="1"/>
</dbReference>
<dbReference type="STRING" id="4432.A0A1U8Q9H9"/>
<proteinExistence type="predicted"/>
<dbReference type="GO" id="GO:0006629">
    <property type="term" value="P:lipid metabolic process"/>
    <property type="evidence" value="ECO:0007669"/>
    <property type="project" value="InterPro"/>
</dbReference>
<dbReference type="InterPro" id="IPR002921">
    <property type="entry name" value="Fungal_lipase-type"/>
</dbReference>
<accession>A0A1U8Q9H9</accession>
<comment type="subcellular location">
    <subcellularLocation>
        <location evidence="2">Cytoplasm</location>
    </subcellularLocation>
    <subcellularLocation>
        <location evidence="1">Nucleus</location>
    </subcellularLocation>
</comment>
<evidence type="ECO:0000259" key="6">
    <source>
        <dbReference type="Pfam" id="PF01764"/>
    </source>
</evidence>
<dbReference type="KEGG" id="nnu:104605825"/>
<keyword evidence="3" id="KW-0963">Cytoplasm</keyword>
<dbReference type="RefSeq" id="XP_019054730.1">
    <property type="nucleotide sequence ID" value="XM_019199185.1"/>
</dbReference>
<dbReference type="InterPro" id="IPR041266">
    <property type="entry name" value="EDS1_EP"/>
</dbReference>
<evidence type="ECO:0000256" key="1">
    <source>
        <dbReference type="ARBA" id="ARBA00004123"/>
    </source>
</evidence>
<dbReference type="PANTHER" id="PTHR47413:SF2">
    <property type="entry name" value="LIPASE-LIKE PAD4"/>
    <property type="match status" value="1"/>
</dbReference>
<dbReference type="GO" id="GO:0005737">
    <property type="term" value="C:cytoplasm"/>
    <property type="evidence" value="ECO:0007669"/>
    <property type="project" value="UniProtKB-SubCell"/>
</dbReference>
<evidence type="ECO:0000256" key="3">
    <source>
        <dbReference type="ARBA" id="ARBA00022490"/>
    </source>
</evidence>
<feature type="domain" description="Fungal lipase-type" evidence="6">
    <location>
        <begin position="75"/>
        <end position="202"/>
    </location>
</feature>
<sequence length="613" mass="69779">MEMFDISEMLAAFLASTPVLSQSWRLCILANATEGGGFMVDQFGDVGYIAFSGLQSFTGLNLDGNSLVQLNDASSSTTGFSFSLHESEEDEEPPMVHAGFFQTFHSLCTNNCFKNEIIKLMEKSKAVIVTGHSIGGTIASLATLWLLFHLQSCSSPHSVLCITFGSPLLGNKSFSKMILRERWGGKFCHVVSKHDVVPRLFFAPLIPVAPQLNKLLQFWHFFMKSPQFCSLEAGLSNEEKTKFYQYIMDHTEAAAAEKDGSKSCSYRSFGCYLFCSEEGAVCINNAMAVTQMLHLIFTTGSADSYIDNHLNYGDVILKVSGLFLRRRNFTQGVLPESCYEAGISLAMEALGIDCQDIIAGPLMESLKLAKQSGRRLNLKSAELAISLAKITPYRAEIEWYKEKCDSSADQKGYYDSFKLRGAFKGGFRVNMNRLKLALFWDEVISLMESNQLPHDFHKRAKWVNASHFYKLLVEPLDIAEYYRENMHITKDHYLTHGRERRYLIFDKWWRDREDVNENDNKRTRFASLTQDSCFWAKVEMAKEWMQNAKNENDPNKLAVLWDNLNSFQSYARQLVESKEVSKDVLAKNSSYSLWLEEWKEFQASVLLQIPNRL</sequence>
<dbReference type="InterPro" id="IPR029058">
    <property type="entry name" value="AB_hydrolase_fold"/>
</dbReference>
<dbReference type="OrthoDB" id="426718at2759"/>
<keyword evidence="8" id="KW-1185">Reference proteome</keyword>
<name>A0A1U8Q9H9_NELNU</name>
<dbReference type="Gene3D" id="3.40.50.1820">
    <property type="entry name" value="alpha/beta hydrolase"/>
    <property type="match status" value="1"/>
</dbReference>
<dbReference type="CDD" id="cd00519">
    <property type="entry name" value="Lipase_3"/>
    <property type="match status" value="1"/>
</dbReference>
<organism evidence="8 9">
    <name type="scientific">Nelumbo nucifera</name>
    <name type="common">Sacred lotus</name>
    <dbReference type="NCBI Taxonomy" id="4432"/>
    <lineage>
        <taxon>Eukaryota</taxon>
        <taxon>Viridiplantae</taxon>
        <taxon>Streptophyta</taxon>
        <taxon>Embryophyta</taxon>
        <taxon>Tracheophyta</taxon>
        <taxon>Spermatophyta</taxon>
        <taxon>Magnoliopsida</taxon>
        <taxon>Proteales</taxon>
        <taxon>Nelumbonaceae</taxon>
        <taxon>Nelumbo</taxon>
    </lineage>
</organism>
<dbReference type="FunCoup" id="A0A1U8Q9H9">
    <property type="interactions" value="837"/>
</dbReference>